<accession>A0A6N6K897</accession>
<gene>
    <name evidence="1" type="ORF">DXF85_03660</name>
</gene>
<dbReference type="EMBL" id="QRDC01000002">
    <property type="protein sequence ID" value="KAA1280403.1"/>
    <property type="molecule type" value="Genomic_DNA"/>
</dbReference>
<comment type="caution">
    <text evidence="1">The sequence shown here is derived from an EMBL/GenBank/DDBJ whole genome shotgun (WGS) entry which is preliminary data.</text>
</comment>
<protein>
    <submittedName>
        <fullName evidence="1">Uncharacterized protein</fullName>
    </submittedName>
</protein>
<evidence type="ECO:0000313" key="1">
    <source>
        <dbReference type="EMBL" id="KAA1280403.1"/>
    </source>
</evidence>
<name>A0A6N6K897_9ENTR</name>
<proteinExistence type="predicted"/>
<dbReference type="AlphaFoldDB" id="A0A6N6K897"/>
<organism evidence="1 2">
    <name type="scientific">Citrobacter pasteurii</name>
    <dbReference type="NCBI Taxonomy" id="1563222"/>
    <lineage>
        <taxon>Bacteria</taxon>
        <taxon>Pseudomonadati</taxon>
        <taxon>Pseudomonadota</taxon>
        <taxon>Gammaproteobacteria</taxon>
        <taxon>Enterobacterales</taxon>
        <taxon>Enterobacteriaceae</taxon>
        <taxon>Citrobacter</taxon>
    </lineage>
</organism>
<reference evidence="1 2" key="1">
    <citation type="submission" date="2018-08" db="EMBL/GenBank/DDBJ databases">
        <title>Complete genomic analysis of a Citrobacter pasteurii isolated from cockles (Cerastoderma edule) containing a new chromosomic qnrB allele.</title>
        <authorList>
            <person name="Rodrigues A."/>
            <person name="Baptista T."/>
            <person name="Quesada A."/>
            <person name="Campos M.J."/>
        </authorList>
    </citation>
    <scope>NUCLEOTIDE SEQUENCE [LARGE SCALE GENOMIC DNA]</scope>
    <source>
        <strain evidence="1 2">BA18</strain>
    </source>
</reference>
<evidence type="ECO:0000313" key="2">
    <source>
        <dbReference type="Proteomes" id="UP000468420"/>
    </source>
</evidence>
<dbReference type="Proteomes" id="UP000468420">
    <property type="component" value="Unassembled WGS sequence"/>
</dbReference>
<sequence length="62" mass="7431">MNRVRKIEFIKGVNNFQILWRTKQQILFSLTAVYLAVIITQGDYNGQINVKNYIRRVFRNAR</sequence>